<feature type="transmembrane region" description="Helical" evidence="1">
    <location>
        <begin position="281"/>
        <end position="299"/>
    </location>
</feature>
<name>A0A1B6VLR1_9PROT</name>
<organism evidence="2 3">
    <name type="scientific">Gluconobacter cerinus</name>
    <dbReference type="NCBI Taxonomy" id="38307"/>
    <lineage>
        <taxon>Bacteria</taxon>
        <taxon>Pseudomonadati</taxon>
        <taxon>Pseudomonadota</taxon>
        <taxon>Alphaproteobacteria</taxon>
        <taxon>Acetobacterales</taxon>
        <taxon>Acetobacteraceae</taxon>
        <taxon>Gluconobacter</taxon>
    </lineage>
</organism>
<keyword evidence="1" id="KW-1133">Transmembrane helix</keyword>
<feature type="transmembrane region" description="Helical" evidence="1">
    <location>
        <begin position="173"/>
        <end position="193"/>
    </location>
</feature>
<feature type="transmembrane region" description="Helical" evidence="1">
    <location>
        <begin position="68"/>
        <end position="92"/>
    </location>
</feature>
<evidence type="ECO:0000256" key="1">
    <source>
        <dbReference type="SAM" id="Phobius"/>
    </source>
</evidence>
<dbReference type="EMBL" id="LUTU01000005">
    <property type="protein sequence ID" value="OAJ68156.1"/>
    <property type="molecule type" value="Genomic_DNA"/>
</dbReference>
<sequence>MSGYGKMTWTLKQYVWSVRRELWGNRFLILGPLVMVCLPLVLLCLKLHTSHLKVMKGTAEIVPPTLLFRITAEMLFGIANVAALTVGCIYALGTFYNERKDLSVLFWKSLPVSDRLSVAAKASVVLAIGPLLSLFLSWVATIVLIVATAQAYGISPVGLAEQASVGHLMIDDVAYIVLNTLWWLPIYAVLFLVSASVRTVPAVWVLGGLAGLYIVEAIGLRTNHITGIIWDRFLHFPGTGFHDAQMKIIATQSDGFDVQHTPTDKIVTGHLDFLALFSMPSLWWGVLLAAVCLVLTVWLRRRAEPI</sequence>
<protein>
    <submittedName>
        <fullName evidence="2">ABC transporter permease</fullName>
    </submittedName>
</protein>
<feature type="transmembrane region" description="Helical" evidence="1">
    <location>
        <begin position="124"/>
        <end position="153"/>
    </location>
</feature>
<dbReference type="AlphaFoldDB" id="A0A1B6VLR1"/>
<proteinExistence type="predicted"/>
<comment type="caution">
    <text evidence="2">The sequence shown here is derived from an EMBL/GenBank/DDBJ whole genome shotgun (WGS) entry which is preliminary data.</text>
</comment>
<accession>A0A1B6VLR1</accession>
<dbReference type="OrthoDB" id="118685at2"/>
<keyword evidence="1" id="KW-0472">Membrane</keyword>
<evidence type="ECO:0000313" key="3">
    <source>
        <dbReference type="Proteomes" id="UP000077786"/>
    </source>
</evidence>
<gene>
    <name evidence="2" type="ORF">A0123_00859</name>
</gene>
<dbReference type="Proteomes" id="UP000077786">
    <property type="component" value="Unassembled WGS sequence"/>
</dbReference>
<reference evidence="2 3" key="1">
    <citation type="submission" date="2016-03" db="EMBL/GenBank/DDBJ databases">
        <title>Draft genome sequence of Gluconobacter cerinus strain CECT 9110.</title>
        <authorList>
            <person name="Sainz F."/>
            <person name="Mas A."/>
            <person name="Torija M.J."/>
        </authorList>
    </citation>
    <scope>NUCLEOTIDE SEQUENCE [LARGE SCALE GENOMIC DNA]</scope>
    <source>
        <strain evidence="2 3">CECT 9110</strain>
    </source>
</reference>
<dbReference type="PATRIC" id="fig|38307.3.peg.884"/>
<evidence type="ECO:0000313" key="2">
    <source>
        <dbReference type="EMBL" id="OAJ68156.1"/>
    </source>
</evidence>
<feature type="transmembrane region" description="Helical" evidence="1">
    <location>
        <begin position="27"/>
        <end position="48"/>
    </location>
</feature>
<feature type="transmembrane region" description="Helical" evidence="1">
    <location>
        <begin position="200"/>
        <end position="220"/>
    </location>
</feature>
<keyword evidence="1" id="KW-0812">Transmembrane</keyword>